<reference evidence="5 6" key="1">
    <citation type="submission" date="2016-01" db="EMBL/GenBank/DDBJ databases">
        <title>Draft Genome Sequences of Seven Thermophilic Sporeformers Isolated from Foods.</title>
        <authorList>
            <person name="Berendsen E.M."/>
            <person name="Wells-Bennik M.H."/>
            <person name="Krawcyk A.O."/>
            <person name="De Jong A."/>
            <person name="Holsappel S."/>
            <person name="Eijlander R.T."/>
            <person name="Kuipers O.P."/>
        </authorList>
    </citation>
    <scope>NUCLEOTIDE SEQUENCE [LARGE SCALE GENOMIC DNA]</scope>
    <source>
        <strain evidence="5 6">B4119</strain>
    </source>
</reference>
<keyword evidence="1" id="KW-1133">Transmembrane helix</keyword>
<dbReference type="Pfam" id="PF00990">
    <property type="entry name" value="GGDEF"/>
    <property type="match status" value="1"/>
</dbReference>
<dbReference type="InterPro" id="IPR037522">
    <property type="entry name" value="HD_GYP_dom"/>
</dbReference>
<organism evidence="5 6">
    <name type="scientific">Saccharococcus caldoxylosilyticus</name>
    <dbReference type="NCBI Taxonomy" id="81408"/>
    <lineage>
        <taxon>Bacteria</taxon>
        <taxon>Bacillati</taxon>
        <taxon>Bacillota</taxon>
        <taxon>Bacilli</taxon>
        <taxon>Bacillales</taxon>
        <taxon>Anoxybacillaceae</taxon>
        <taxon>Saccharococcus</taxon>
    </lineage>
</organism>
<feature type="transmembrane region" description="Helical" evidence="1">
    <location>
        <begin position="101"/>
        <end position="125"/>
    </location>
</feature>
<evidence type="ECO:0000313" key="6">
    <source>
        <dbReference type="Proteomes" id="UP000075455"/>
    </source>
</evidence>
<dbReference type="SUPFAM" id="SSF55073">
    <property type="entry name" value="Nucleotide cyclase"/>
    <property type="match status" value="1"/>
</dbReference>
<accession>A0A150LW12</accession>
<keyword evidence="1" id="KW-0472">Membrane</keyword>
<dbReference type="SUPFAM" id="SSF109604">
    <property type="entry name" value="HD-domain/PDEase-like"/>
    <property type="match status" value="1"/>
</dbReference>
<dbReference type="InterPro" id="IPR006674">
    <property type="entry name" value="HD_domain"/>
</dbReference>
<dbReference type="InterPro" id="IPR000160">
    <property type="entry name" value="GGDEF_dom"/>
</dbReference>
<feature type="transmembrane region" description="Helical" evidence="1">
    <location>
        <begin position="31"/>
        <end position="57"/>
    </location>
</feature>
<dbReference type="PROSITE" id="PS51832">
    <property type="entry name" value="HD_GYP"/>
    <property type="match status" value="1"/>
</dbReference>
<dbReference type="CDD" id="cd00077">
    <property type="entry name" value="HDc"/>
    <property type="match status" value="1"/>
</dbReference>
<protein>
    <recommendedName>
        <fullName evidence="7">HD-GYP domain-containing protein</fullName>
    </recommendedName>
</protein>
<dbReference type="FunFam" id="3.30.70.270:FF:000001">
    <property type="entry name" value="Diguanylate cyclase domain protein"/>
    <property type="match status" value="1"/>
</dbReference>
<feature type="transmembrane region" description="Helical" evidence="1">
    <location>
        <begin position="69"/>
        <end position="89"/>
    </location>
</feature>
<dbReference type="PROSITE" id="PS51831">
    <property type="entry name" value="HD"/>
    <property type="match status" value="1"/>
</dbReference>
<dbReference type="Pfam" id="PF13487">
    <property type="entry name" value="HD_5"/>
    <property type="match status" value="1"/>
</dbReference>
<gene>
    <name evidence="5" type="ORF">B4119_1908</name>
</gene>
<comment type="caution">
    <text evidence="5">The sequence shown here is derived from an EMBL/GenBank/DDBJ whole genome shotgun (WGS) entry which is preliminary data.</text>
</comment>
<keyword evidence="1" id="KW-0812">Transmembrane</keyword>
<evidence type="ECO:0000256" key="1">
    <source>
        <dbReference type="SAM" id="Phobius"/>
    </source>
</evidence>
<feature type="transmembrane region" description="Helical" evidence="1">
    <location>
        <begin position="165"/>
        <end position="186"/>
    </location>
</feature>
<sequence>MIYVLTSSVLLVNHFLVYLPPEGNSISMDSAIYLACLFTFGLRITLIILLLASFIYALYKSRIELWKHLFNFSMYSLMIIGSYYTFLAIGGKIGTIDIYDIFPYVFALLIYFLLNIFLLSSYFIVSSKIFKGVLNFGLFKEVAMTYCITLILSLDLSILLQKETYFGTFLFTILVVLLSIAFSKFLHLYQQISNRANKDHLTGLYNHGFFKEMLKEQFYDAKKLKHSFTLALLDLDDFKKYNDRNGHLQGDKLLEFFGDLLKKATEDTNFIVARYGGEEFALLMPNTTKEEAHVFLDRLRKQVNDTYFPGVEHIPYRCLSFSCGIAEMEKGMYDSGELIHKADQALYYAKAQGKNNVQIYNEHNICLDEIRFKQDLDTLEQQIKFFLSKDVYTYRHSKRVFKYALEFSKQLDLTDHEKQTLILGALIHDIGKIEVPRDILNKEEKLTSHEWEIVKKHVTWGKEIIAAEKQFDDLIPLVELHHERYDGKGYPYGLKGQEIPKLARILSIIDSFDAMTTERPYQCTKTFEEAIAEIERCAGTQFDPLYAKMFTEFIQTNYLPRLQRQAPS</sequence>
<feature type="domain" description="HD-GYP" evidence="4">
    <location>
        <begin position="371"/>
        <end position="566"/>
    </location>
</feature>
<dbReference type="PATRIC" id="fig|81408.3.peg.3019"/>
<evidence type="ECO:0008006" key="7">
    <source>
        <dbReference type="Google" id="ProtNLM"/>
    </source>
</evidence>
<dbReference type="CDD" id="cd01949">
    <property type="entry name" value="GGDEF"/>
    <property type="match status" value="1"/>
</dbReference>
<evidence type="ECO:0000259" key="3">
    <source>
        <dbReference type="PROSITE" id="PS51831"/>
    </source>
</evidence>
<dbReference type="Gene3D" id="1.10.3210.10">
    <property type="entry name" value="Hypothetical protein af1432"/>
    <property type="match status" value="1"/>
</dbReference>
<dbReference type="InterPro" id="IPR003607">
    <property type="entry name" value="HD/PDEase_dom"/>
</dbReference>
<evidence type="ECO:0000259" key="4">
    <source>
        <dbReference type="PROSITE" id="PS51832"/>
    </source>
</evidence>
<evidence type="ECO:0000313" key="5">
    <source>
        <dbReference type="EMBL" id="KYD16494.1"/>
    </source>
</evidence>
<dbReference type="NCBIfam" id="TIGR00277">
    <property type="entry name" value="HDIG"/>
    <property type="match status" value="1"/>
</dbReference>
<feature type="domain" description="GGDEF" evidence="2">
    <location>
        <begin position="226"/>
        <end position="362"/>
    </location>
</feature>
<proteinExistence type="predicted"/>
<dbReference type="STRING" id="81408.B4119_1908"/>
<feature type="transmembrane region" description="Helical" evidence="1">
    <location>
        <begin position="137"/>
        <end position="159"/>
    </location>
</feature>
<evidence type="ECO:0000259" key="2">
    <source>
        <dbReference type="PROSITE" id="PS50887"/>
    </source>
</evidence>
<dbReference type="SMART" id="SM00267">
    <property type="entry name" value="GGDEF"/>
    <property type="match status" value="1"/>
</dbReference>
<dbReference type="PROSITE" id="PS50887">
    <property type="entry name" value="GGDEF"/>
    <property type="match status" value="1"/>
</dbReference>
<dbReference type="NCBIfam" id="TIGR00254">
    <property type="entry name" value="GGDEF"/>
    <property type="match status" value="1"/>
</dbReference>
<name>A0A150LW12_9BACL</name>
<dbReference type="InterPro" id="IPR029787">
    <property type="entry name" value="Nucleotide_cyclase"/>
</dbReference>
<dbReference type="InterPro" id="IPR043128">
    <property type="entry name" value="Rev_trsase/Diguanyl_cyclase"/>
</dbReference>
<dbReference type="eggNOG" id="COG3437">
    <property type="taxonomic scope" value="Bacteria"/>
</dbReference>
<dbReference type="Gene3D" id="3.30.70.270">
    <property type="match status" value="1"/>
</dbReference>
<dbReference type="AlphaFoldDB" id="A0A150LW12"/>
<dbReference type="SMART" id="SM00471">
    <property type="entry name" value="HDc"/>
    <property type="match status" value="1"/>
</dbReference>
<dbReference type="EMBL" id="LQYS01000032">
    <property type="protein sequence ID" value="KYD16494.1"/>
    <property type="molecule type" value="Genomic_DNA"/>
</dbReference>
<dbReference type="Proteomes" id="UP000075455">
    <property type="component" value="Unassembled WGS sequence"/>
</dbReference>
<dbReference type="InterPro" id="IPR006675">
    <property type="entry name" value="HDIG_dom"/>
</dbReference>
<feature type="domain" description="HD" evidence="3">
    <location>
        <begin position="393"/>
        <end position="515"/>
    </location>
</feature>
<dbReference type="PANTHER" id="PTHR43155">
    <property type="entry name" value="CYCLIC DI-GMP PHOSPHODIESTERASE PA4108-RELATED"/>
    <property type="match status" value="1"/>
</dbReference>
<dbReference type="PANTHER" id="PTHR43155:SF2">
    <property type="entry name" value="CYCLIC DI-GMP PHOSPHODIESTERASE PA4108"/>
    <property type="match status" value="1"/>
</dbReference>